<feature type="transmembrane region" description="Helical" evidence="8">
    <location>
        <begin position="146"/>
        <end position="167"/>
    </location>
</feature>
<feature type="transmembrane region" description="Helical" evidence="8">
    <location>
        <begin position="120"/>
        <end position="140"/>
    </location>
</feature>
<gene>
    <name evidence="9" type="ORF">Zmor_020427</name>
</gene>
<reference evidence="9" key="1">
    <citation type="journal article" date="2023" name="G3 (Bethesda)">
        <title>Whole genome assemblies of Zophobas morio and Tenebrio molitor.</title>
        <authorList>
            <person name="Kaur S."/>
            <person name="Stinson S.A."/>
            <person name="diCenzo G.C."/>
        </authorList>
    </citation>
    <scope>NUCLEOTIDE SEQUENCE</scope>
    <source>
        <strain evidence="9">QUZm001</strain>
    </source>
</reference>
<keyword evidence="10" id="KW-1185">Reference proteome</keyword>
<feature type="transmembrane region" description="Helical" evidence="8">
    <location>
        <begin position="236"/>
        <end position="256"/>
    </location>
</feature>
<comment type="similarity">
    <text evidence="8">Belongs to the insect chemoreceptor superfamily. Gustatory receptor (GR) family.</text>
</comment>
<dbReference type="PANTHER" id="PTHR21143:SF133">
    <property type="entry name" value="GUSTATORY AND PHEROMONE RECEPTOR 32A-RELATED"/>
    <property type="match status" value="1"/>
</dbReference>
<protein>
    <recommendedName>
        <fullName evidence="8">Gustatory receptor</fullName>
    </recommendedName>
</protein>
<keyword evidence="7 8" id="KW-0807">Transducer</keyword>
<evidence type="ECO:0000313" key="9">
    <source>
        <dbReference type="EMBL" id="KAJ3648636.1"/>
    </source>
</evidence>
<evidence type="ECO:0000256" key="1">
    <source>
        <dbReference type="ARBA" id="ARBA00004651"/>
    </source>
</evidence>
<evidence type="ECO:0000256" key="8">
    <source>
        <dbReference type="RuleBase" id="RU363108"/>
    </source>
</evidence>
<evidence type="ECO:0000256" key="4">
    <source>
        <dbReference type="ARBA" id="ARBA00022989"/>
    </source>
</evidence>
<comment type="caution">
    <text evidence="9">The sequence shown here is derived from an EMBL/GenBank/DDBJ whole genome shotgun (WGS) entry which is preliminary data.</text>
</comment>
<name>A0AA38MA12_9CUCU</name>
<keyword evidence="2 8" id="KW-1003">Cell membrane</keyword>
<evidence type="ECO:0000256" key="2">
    <source>
        <dbReference type="ARBA" id="ARBA00022475"/>
    </source>
</evidence>
<dbReference type="GO" id="GO:0050909">
    <property type="term" value="P:sensory perception of taste"/>
    <property type="evidence" value="ECO:0007669"/>
    <property type="project" value="InterPro"/>
</dbReference>
<feature type="transmembrane region" description="Helical" evidence="8">
    <location>
        <begin position="70"/>
        <end position="89"/>
    </location>
</feature>
<feature type="transmembrane region" description="Helical" evidence="8">
    <location>
        <begin position="263"/>
        <end position="283"/>
    </location>
</feature>
<keyword evidence="4 8" id="KW-1133">Transmembrane helix</keyword>
<dbReference type="InterPro" id="IPR013604">
    <property type="entry name" value="7TM_chemorcpt"/>
</dbReference>
<dbReference type="PANTHER" id="PTHR21143">
    <property type="entry name" value="INVERTEBRATE GUSTATORY RECEPTOR"/>
    <property type="match status" value="1"/>
</dbReference>
<dbReference type="GO" id="GO:0007165">
    <property type="term" value="P:signal transduction"/>
    <property type="evidence" value="ECO:0007669"/>
    <property type="project" value="UniProtKB-KW"/>
</dbReference>
<evidence type="ECO:0000256" key="5">
    <source>
        <dbReference type="ARBA" id="ARBA00023136"/>
    </source>
</evidence>
<dbReference type="GO" id="GO:0043025">
    <property type="term" value="C:neuronal cell body"/>
    <property type="evidence" value="ECO:0007669"/>
    <property type="project" value="TreeGrafter"/>
</dbReference>
<dbReference type="GO" id="GO:0008049">
    <property type="term" value="P:male courtship behavior"/>
    <property type="evidence" value="ECO:0007669"/>
    <property type="project" value="TreeGrafter"/>
</dbReference>
<accession>A0AA38MA12</accession>
<feature type="transmembrane region" description="Helical" evidence="8">
    <location>
        <begin position="342"/>
        <end position="361"/>
    </location>
</feature>
<sequence length="363" mass="43733">MCLVEDIPIGLRTIYHLCGIIQFTCSPNRFTQIISRLLFLPFFLFYGYCCVKWFIYLILIIRTDFMKFEVVMTLWATFTEITSMIVFTLRNRKLKTVLLKLNEIKIKFRFVEKKKLWHDWVKTLTFVTIILQLVLILNVYRTWWSIHLIFAYIFIPPITCLLNNLFLDNVLQAFYIQFRAINSEIQEISRLSDISFDFTKFRDLEELSLLHYNLVRLVLEINSLFDVTILTSMVLWFGNIVSILFIFVESVLKGILPRMRFRLYLLCLLIHYLLWLFIVVRMYSRTQKEANQTSVYVHQIWNQHSEKKYLNEKTRHLQLISCRLFNTKLFFNAKGFFRLDETFFHTMIAAVVTYLIILIQFRI</sequence>
<evidence type="ECO:0000313" key="10">
    <source>
        <dbReference type="Proteomes" id="UP001168821"/>
    </source>
</evidence>
<keyword evidence="5 8" id="KW-0472">Membrane</keyword>
<evidence type="ECO:0000256" key="7">
    <source>
        <dbReference type="ARBA" id="ARBA00023224"/>
    </source>
</evidence>
<dbReference type="EMBL" id="JALNTZ010000006">
    <property type="protein sequence ID" value="KAJ3648636.1"/>
    <property type="molecule type" value="Genomic_DNA"/>
</dbReference>
<feature type="transmembrane region" description="Helical" evidence="8">
    <location>
        <begin position="37"/>
        <end position="58"/>
    </location>
</feature>
<dbReference type="GO" id="GO:0030425">
    <property type="term" value="C:dendrite"/>
    <property type="evidence" value="ECO:0007669"/>
    <property type="project" value="TreeGrafter"/>
</dbReference>
<keyword evidence="3 8" id="KW-0812">Transmembrane</keyword>
<dbReference type="Proteomes" id="UP001168821">
    <property type="component" value="Unassembled WGS sequence"/>
</dbReference>
<dbReference type="GO" id="GO:0007635">
    <property type="term" value="P:chemosensory behavior"/>
    <property type="evidence" value="ECO:0007669"/>
    <property type="project" value="TreeGrafter"/>
</dbReference>
<dbReference type="AlphaFoldDB" id="A0AA38MA12"/>
<organism evidence="9 10">
    <name type="scientific">Zophobas morio</name>
    <dbReference type="NCBI Taxonomy" id="2755281"/>
    <lineage>
        <taxon>Eukaryota</taxon>
        <taxon>Metazoa</taxon>
        <taxon>Ecdysozoa</taxon>
        <taxon>Arthropoda</taxon>
        <taxon>Hexapoda</taxon>
        <taxon>Insecta</taxon>
        <taxon>Pterygota</taxon>
        <taxon>Neoptera</taxon>
        <taxon>Endopterygota</taxon>
        <taxon>Coleoptera</taxon>
        <taxon>Polyphaga</taxon>
        <taxon>Cucujiformia</taxon>
        <taxon>Tenebrionidae</taxon>
        <taxon>Zophobas</taxon>
    </lineage>
</organism>
<keyword evidence="6 8" id="KW-0675">Receptor</keyword>
<evidence type="ECO:0000256" key="3">
    <source>
        <dbReference type="ARBA" id="ARBA00022692"/>
    </source>
</evidence>
<proteinExistence type="inferred from homology"/>
<evidence type="ECO:0000256" key="6">
    <source>
        <dbReference type="ARBA" id="ARBA00023170"/>
    </source>
</evidence>
<dbReference type="GO" id="GO:0030424">
    <property type="term" value="C:axon"/>
    <property type="evidence" value="ECO:0007669"/>
    <property type="project" value="TreeGrafter"/>
</dbReference>
<dbReference type="Pfam" id="PF08395">
    <property type="entry name" value="7tm_7"/>
    <property type="match status" value="1"/>
</dbReference>
<comment type="subcellular location">
    <subcellularLocation>
        <location evidence="1 8">Cell membrane</location>
        <topology evidence="1 8">Multi-pass membrane protein</topology>
    </subcellularLocation>
</comment>
<dbReference type="GO" id="GO:0005886">
    <property type="term" value="C:plasma membrane"/>
    <property type="evidence" value="ECO:0007669"/>
    <property type="project" value="UniProtKB-SubCell"/>
</dbReference>
<comment type="function">
    <text evidence="8">Gustatory receptor which mediates acceptance or avoidance behavior, depending on its substrates.</text>
</comment>